<organism evidence="1 2">
    <name type="scientific">Streptomyces vastus</name>
    <dbReference type="NCBI Taxonomy" id="285451"/>
    <lineage>
        <taxon>Bacteria</taxon>
        <taxon>Bacillati</taxon>
        <taxon>Actinomycetota</taxon>
        <taxon>Actinomycetes</taxon>
        <taxon>Kitasatosporales</taxon>
        <taxon>Streptomycetaceae</taxon>
        <taxon>Streptomyces</taxon>
    </lineage>
</organism>
<keyword evidence="2" id="KW-1185">Reference proteome</keyword>
<evidence type="ECO:0000313" key="2">
    <source>
        <dbReference type="Proteomes" id="UP001500151"/>
    </source>
</evidence>
<dbReference type="InterPro" id="IPR048000">
    <property type="entry name" value="TnsA-like"/>
</dbReference>
<protein>
    <submittedName>
        <fullName evidence="1">TnsA-like heteromeric transposase endonuclease subunit</fullName>
    </submittedName>
</protein>
<dbReference type="NCBIfam" id="NF033179">
    <property type="entry name" value="TnsA_like_Actin"/>
    <property type="match status" value="1"/>
</dbReference>
<accession>A0ABP6DXK0</accession>
<reference evidence="2" key="1">
    <citation type="journal article" date="2019" name="Int. J. Syst. Evol. Microbiol.">
        <title>The Global Catalogue of Microorganisms (GCM) 10K type strain sequencing project: providing services to taxonomists for standard genome sequencing and annotation.</title>
        <authorList>
            <consortium name="The Broad Institute Genomics Platform"/>
            <consortium name="The Broad Institute Genome Sequencing Center for Infectious Disease"/>
            <person name="Wu L."/>
            <person name="Ma J."/>
        </authorList>
    </citation>
    <scope>NUCLEOTIDE SEQUENCE [LARGE SCALE GENOMIC DNA]</scope>
    <source>
        <strain evidence="2">JCM 4524</strain>
    </source>
</reference>
<name>A0ABP6DXK0_9ACTN</name>
<gene>
    <name evidence="1" type="ORF">GCM10010307_64610</name>
</gene>
<comment type="caution">
    <text evidence="1">The sequence shown here is derived from an EMBL/GenBank/DDBJ whole genome shotgun (WGS) entry which is preliminary data.</text>
</comment>
<dbReference type="Proteomes" id="UP001500151">
    <property type="component" value="Unassembled WGS sequence"/>
</dbReference>
<evidence type="ECO:0000313" key="1">
    <source>
        <dbReference type="EMBL" id="GAA2653253.1"/>
    </source>
</evidence>
<proteinExistence type="predicted"/>
<dbReference type="EMBL" id="BAAASJ010000099">
    <property type="protein sequence ID" value="GAA2653253.1"/>
    <property type="molecule type" value="Genomic_DNA"/>
</dbReference>
<sequence length="262" mass="29790">MKPWLCAPVGVSAGAPCCGRQSDLGVGMEAEVSFRRQDGGVEDRPWRSVAAVSLQSAVPWRTFRWYKGQKHYSGVYWAATVRDHVIYESRLELTRLLFADFDPSVRGIVAQPFLLNAVVEGTVRKHIPDYLLITEDGPVVVDVKPRRRLSNPVVAFTFAWTRRAVESRGWRYEVWGEPAETELDNIRFLAGYRRDWLFNPELLEEVRRANLDGVALGEAARRVPGRAEARVRAALHHLLWRHELRIDLTRPLRPSTVLGSPA</sequence>